<organism evidence="1">
    <name type="scientific">Vibrio parahaemolyticus</name>
    <dbReference type="NCBI Taxonomy" id="670"/>
    <lineage>
        <taxon>Bacteria</taxon>
        <taxon>Pseudomonadati</taxon>
        <taxon>Pseudomonadota</taxon>
        <taxon>Gammaproteobacteria</taxon>
        <taxon>Vibrionales</taxon>
        <taxon>Vibrionaceae</taxon>
        <taxon>Vibrio</taxon>
    </lineage>
</organism>
<dbReference type="AlphaFoldDB" id="A0A5Q5AXC2"/>
<protein>
    <submittedName>
        <fullName evidence="1">MtfA</fullName>
    </submittedName>
</protein>
<evidence type="ECO:0000313" key="1">
    <source>
        <dbReference type="EMBL" id="QEQ70849.1"/>
    </source>
</evidence>
<proteinExistence type="predicted"/>
<accession>A0A5Q5AXC2</accession>
<dbReference type="EMBL" id="MK473658">
    <property type="protein sequence ID" value="QEQ70849.1"/>
    <property type="molecule type" value="Genomic_DNA"/>
</dbReference>
<dbReference type="RefSeq" id="WP_164672231.1">
    <property type="nucleotide sequence ID" value="NZ_JAKUJX010000003.1"/>
</dbReference>
<name>A0A5Q5AXC2_VIBPH</name>
<reference evidence="1" key="1">
    <citation type="journal article" date="2019" name="Int. J. Food Microbiol.">
        <title>Developing a novel molecular serotyping system based on capsular polysaccharide synthesis gene clusters of Vibrio parahaemolyticus.</title>
        <authorList>
            <person name="Pang Y."/>
            <person name="Guo X."/>
            <person name="Tian X."/>
            <person name="Liu F."/>
            <person name="Wang L."/>
            <person name="Wu J."/>
            <person name="Zhang S."/>
            <person name="Li S."/>
            <person name="Liu B."/>
        </authorList>
    </citation>
    <scope>NUCLEOTIDE SEQUENCE</scope>
    <source>
        <strain evidence="1">G3590</strain>
    </source>
</reference>
<gene>
    <name evidence="1" type="primary">mtfA</name>
</gene>
<sequence length="54" mass="6210">MSTEQWLKLSENFGDKFRCAVGTVEELERYAIHTNRDWVSGKCQMVSNSNTLKA</sequence>